<gene>
    <name evidence="1" type="ORF">QQ008_24010</name>
</gene>
<comment type="caution">
    <text evidence="1">The sequence shown here is derived from an EMBL/GenBank/DDBJ whole genome shotgun (WGS) entry which is preliminary data.</text>
</comment>
<reference evidence="1" key="1">
    <citation type="submission" date="2023-06" db="EMBL/GenBank/DDBJ databases">
        <title>Genomic of Parafulvivirga corallium.</title>
        <authorList>
            <person name="Wang G."/>
        </authorList>
    </citation>
    <scope>NUCLEOTIDE SEQUENCE</scope>
    <source>
        <strain evidence="1">BMA10</strain>
    </source>
</reference>
<dbReference type="EMBL" id="JAUJEA010000011">
    <property type="protein sequence ID" value="MDN5204480.1"/>
    <property type="molecule type" value="Genomic_DNA"/>
</dbReference>
<protein>
    <recommendedName>
        <fullName evidence="3">Cell envelope biogenesis protein OmpA</fullName>
    </recommendedName>
</protein>
<organism evidence="1 2">
    <name type="scientific">Splendidivirga corallicola</name>
    <dbReference type="NCBI Taxonomy" id="3051826"/>
    <lineage>
        <taxon>Bacteria</taxon>
        <taxon>Pseudomonadati</taxon>
        <taxon>Bacteroidota</taxon>
        <taxon>Cytophagia</taxon>
        <taxon>Cytophagales</taxon>
        <taxon>Splendidivirgaceae</taxon>
        <taxon>Splendidivirga</taxon>
    </lineage>
</organism>
<name>A0ABT8KYJ6_9BACT</name>
<dbReference type="RefSeq" id="WP_346754501.1">
    <property type="nucleotide sequence ID" value="NZ_JAUJEA010000011.1"/>
</dbReference>
<sequence length="268" mass="31272">MVEGYRFKKLKEILFEQDRRAREELQSKLIEIEKGVNTREGMEARVNPILEDKVTFLQQNFPTLFGPAVTQAIKREIKESQDEVVEALYPIIGKMVKKYIVKEMELLSERIDRQLDLAFSWEGWLRRIKGWFGGVSEKDIITQQLMEPTLEEIFVIQQNSGLLIGSYSKNNTIDQDMIAGMLTAIKAFVQDAFSRGGEDLEMIEYETYKLIIRNFKSFYITAVISGPVNMEFKNELDQQILNFAEQVLKQEGQIREDKMKGHLEHWFS</sequence>
<evidence type="ECO:0008006" key="3">
    <source>
        <dbReference type="Google" id="ProtNLM"/>
    </source>
</evidence>
<evidence type="ECO:0000313" key="1">
    <source>
        <dbReference type="EMBL" id="MDN5204480.1"/>
    </source>
</evidence>
<accession>A0ABT8KYJ6</accession>
<dbReference type="Proteomes" id="UP001172082">
    <property type="component" value="Unassembled WGS sequence"/>
</dbReference>
<proteinExistence type="predicted"/>
<keyword evidence="2" id="KW-1185">Reference proteome</keyword>
<evidence type="ECO:0000313" key="2">
    <source>
        <dbReference type="Proteomes" id="UP001172082"/>
    </source>
</evidence>